<feature type="non-terminal residue" evidence="6">
    <location>
        <position position="1"/>
    </location>
</feature>
<dbReference type="GO" id="GO:0009986">
    <property type="term" value="C:cell surface"/>
    <property type="evidence" value="ECO:0007669"/>
    <property type="project" value="InterPro"/>
</dbReference>
<dbReference type="Gene3D" id="2.60.40.3330">
    <property type="match status" value="1"/>
</dbReference>
<dbReference type="InterPro" id="IPR001534">
    <property type="entry name" value="Transthyretin-like"/>
</dbReference>
<keyword evidence="7" id="KW-1185">Reference proteome</keyword>
<keyword evidence="4 5" id="KW-0732">Signal</keyword>
<sequence length="149" mass="16543">TMSSSSCLLLLVFCGVAAARESLVVTGRLLCDRKPSSSVTVALTDEDRVSEGMSPLGLRSTDSVTGNFSVQAYFDQFEEYINPVIEIVHKCKRRCIEKSRVPIPFEYALSRGPRTINLHTIELSREFPMAEETSFCTAESDITWTIPGE</sequence>
<dbReference type="AlphaFoldDB" id="A0AAN5DDJ8"/>
<dbReference type="Proteomes" id="UP001328107">
    <property type="component" value="Unassembled WGS sequence"/>
</dbReference>
<evidence type="ECO:0000256" key="4">
    <source>
        <dbReference type="ARBA" id="ARBA00022729"/>
    </source>
</evidence>
<evidence type="ECO:0000256" key="3">
    <source>
        <dbReference type="ARBA" id="ARBA00022525"/>
    </source>
</evidence>
<evidence type="ECO:0000256" key="5">
    <source>
        <dbReference type="SAM" id="SignalP"/>
    </source>
</evidence>
<feature type="signal peptide" evidence="5">
    <location>
        <begin position="1"/>
        <end position="19"/>
    </location>
</feature>
<organism evidence="6 7">
    <name type="scientific">Pristionchus mayeri</name>
    <dbReference type="NCBI Taxonomy" id="1317129"/>
    <lineage>
        <taxon>Eukaryota</taxon>
        <taxon>Metazoa</taxon>
        <taxon>Ecdysozoa</taxon>
        <taxon>Nematoda</taxon>
        <taxon>Chromadorea</taxon>
        <taxon>Rhabditida</taxon>
        <taxon>Rhabditina</taxon>
        <taxon>Diplogasteromorpha</taxon>
        <taxon>Diplogasteroidea</taxon>
        <taxon>Neodiplogasteridae</taxon>
        <taxon>Pristionchus</taxon>
    </lineage>
</organism>
<evidence type="ECO:0000256" key="2">
    <source>
        <dbReference type="ARBA" id="ARBA00010112"/>
    </source>
</evidence>
<protein>
    <recommendedName>
        <fullName evidence="8">Transthyretin-like family protein</fullName>
    </recommendedName>
</protein>
<comment type="caution">
    <text evidence="6">The sequence shown here is derived from an EMBL/GenBank/DDBJ whole genome shotgun (WGS) entry which is preliminary data.</text>
</comment>
<gene>
    <name evidence="6" type="ORF">PMAYCL1PPCAC_30427</name>
</gene>
<evidence type="ECO:0000313" key="6">
    <source>
        <dbReference type="EMBL" id="GMR60232.1"/>
    </source>
</evidence>
<reference evidence="7" key="1">
    <citation type="submission" date="2022-10" db="EMBL/GenBank/DDBJ databases">
        <title>Genome assembly of Pristionchus species.</title>
        <authorList>
            <person name="Yoshida K."/>
            <person name="Sommer R.J."/>
        </authorList>
    </citation>
    <scope>NUCLEOTIDE SEQUENCE [LARGE SCALE GENOMIC DNA]</scope>
    <source>
        <strain evidence="7">RS5460</strain>
    </source>
</reference>
<dbReference type="Pfam" id="PF01060">
    <property type="entry name" value="TTR-52"/>
    <property type="match status" value="1"/>
</dbReference>
<proteinExistence type="inferred from homology"/>
<evidence type="ECO:0008006" key="8">
    <source>
        <dbReference type="Google" id="ProtNLM"/>
    </source>
</evidence>
<feature type="non-terminal residue" evidence="6">
    <location>
        <position position="149"/>
    </location>
</feature>
<evidence type="ECO:0000313" key="7">
    <source>
        <dbReference type="Proteomes" id="UP001328107"/>
    </source>
</evidence>
<dbReference type="EMBL" id="BTRK01000006">
    <property type="protein sequence ID" value="GMR60232.1"/>
    <property type="molecule type" value="Genomic_DNA"/>
</dbReference>
<name>A0AAN5DDJ8_9BILA</name>
<feature type="chain" id="PRO_5042822751" description="Transthyretin-like family protein" evidence="5">
    <location>
        <begin position="20"/>
        <end position="149"/>
    </location>
</feature>
<evidence type="ECO:0000256" key="1">
    <source>
        <dbReference type="ARBA" id="ARBA00004613"/>
    </source>
</evidence>
<accession>A0AAN5DDJ8</accession>
<dbReference type="PANTHER" id="PTHR21700">
    <property type="entry name" value="TRANSTHYRETIN-LIKE FAMILY PROTEIN-RELATED"/>
    <property type="match status" value="1"/>
</dbReference>
<comment type="subcellular location">
    <subcellularLocation>
        <location evidence="1">Secreted</location>
    </subcellularLocation>
</comment>
<comment type="similarity">
    <text evidence="2">Belongs to the nematode transthyretin-like family.</text>
</comment>
<dbReference type="GO" id="GO:0005576">
    <property type="term" value="C:extracellular region"/>
    <property type="evidence" value="ECO:0007669"/>
    <property type="project" value="UniProtKB-SubCell"/>
</dbReference>
<keyword evidence="3" id="KW-0964">Secreted</keyword>
<dbReference type="PANTHER" id="PTHR21700:SF24">
    <property type="entry name" value="TRANSTHYRETIN-LIKE FAMILY PROTEIN"/>
    <property type="match status" value="1"/>
</dbReference>
<dbReference type="InterPro" id="IPR038479">
    <property type="entry name" value="Transthyretin-like_sf"/>
</dbReference>